<feature type="non-terminal residue" evidence="1">
    <location>
        <position position="110"/>
    </location>
</feature>
<name>A0AAN5C9R6_9BILA</name>
<accession>A0AAN5C9R6</accession>
<dbReference type="AlphaFoldDB" id="A0AAN5C9R6"/>
<evidence type="ECO:0000313" key="1">
    <source>
        <dbReference type="EMBL" id="GMR35072.1"/>
    </source>
</evidence>
<feature type="non-terminal residue" evidence="1">
    <location>
        <position position="1"/>
    </location>
</feature>
<comment type="caution">
    <text evidence="1">The sequence shown here is derived from an EMBL/GenBank/DDBJ whole genome shotgun (WGS) entry which is preliminary data.</text>
</comment>
<dbReference type="EMBL" id="BTRK01000002">
    <property type="protein sequence ID" value="GMR35072.1"/>
    <property type="molecule type" value="Genomic_DNA"/>
</dbReference>
<reference evidence="2" key="1">
    <citation type="submission" date="2022-10" db="EMBL/GenBank/DDBJ databases">
        <title>Genome assembly of Pristionchus species.</title>
        <authorList>
            <person name="Yoshida K."/>
            <person name="Sommer R.J."/>
        </authorList>
    </citation>
    <scope>NUCLEOTIDE SEQUENCE [LARGE SCALE GENOMIC DNA]</scope>
    <source>
        <strain evidence="2">RS5460</strain>
    </source>
</reference>
<proteinExistence type="predicted"/>
<gene>
    <name evidence="1" type="ORF">PMAYCL1PPCAC_05267</name>
</gene>
<organism evidence="1 2">
    <name type="scientific">Pristionchus mayeri</name>
    <dbReference type="NCBI Taxonomy" id="1317129"/>
    <lineage>
        <taxon>Eukaryota</taxon>
        <taxon>Metazoa</taxon>
        <taxon>Ecdysozoa</taxon>
        <taxon>Nematoda</taxon>
        <taxon>Chromadorea</taxon>
        <taxon>Rhabditida</taxon>
        <taxon>Rhabditina</taxon>
        <taxon>Diplogasteromorpha</taxon>
        <taxon>Diplogasteroidea</taxon>
        <taxon>Neodiplogasteridae</taxon>
        <taxon>Pristionchus</taxon>
    </lineage>
</organism>
<sequence>DDLQKEAGCRHFNRLRLVVNSGKRMRAQVFDQFYPLDDATPAKEIARYFKHATTQNIYIKWDNFLINDEVFIHVVEHSRDLNLTASSTVTASGLARAFELVCRSQQAKTI</sequence>
<evidence type="ECO:0000313" key="2">
    <source>
        <dbReference type="Proteomes" id="UP001328107"/>
    </source>
</evidence>
<dbReference type="Proteomes" id="UP001328107">
    <property type="component" value="Unassembled WGS sequence"/>
</dbReference>
<keyword evidence="2" id="KW-1185">Reference proteome</keyword>
<protein>
    <submittedName>
        <fullName evidence="1">Uncharacterized protein</fullName>
    </submittedName>
</protein>